<sequence>MRIRRLFSCGRWNLGTITLASRQSCLRWELFCLSGTSTKMLPTVTNLPLRYGKISALGDDDPGLACIFYQMAHVYLEQSETEEAITCFEEYSRLLRLEKQRNLHDNAEICYTEGTVAKLKGEMNSLSRHKEAEENFERALELAITIHGQNHETVASILLDLGELLQEISQFQQALFCFDESIEIRTVLFGADHPNVVSTLQNIASVYKKRKEFDMCTNIHSDILAVRQEEFGTNDVRVADAWVNLGNTQTTSGRIMEATVSYEEALRIRTLTNGYNHKSVAQVLFKIGSLYTRQNKYGDAKQLFEDALEIYVELGYPEDHPKVKMLRSRQKTVPFGLFAQSRASSVASVADLSVFSLLGGGSTAA</sequence>
<dbReference type="STRING" id="35128.B5YNA9"/>
<feature type="repeat" description="TPR" evidence="3">
    <location>
        <begin position="239"/>
        <end position="272"/>
    </location>
</feature>
<dbReference type="HOGENOM" id="CLU_759707_0_0_1"/>
<dbReference type="Gene3D" id="1.25.40.10">
    <property type="entry name" value="Tetratricopeptide repeat domain"/>
    <property type="match status" value="2"/>
</dbReference>
<evidence type="ECO:0008006" key="6">
    <source>
        <dbReference type="Google" id="ProtNLM"/>
    </source>
</evidence>
<feature type="repeat" description="TPR" evidence="3">
    <location>
        <begin position="281"/>
        <end position="314"/>
    </location>
</feature>
<keyword evidence="1" id="KW-0677">Repeat</keyword>
<dbReference type="AlphaFoldDB" id="B5YNA9"/>
<accession>B5YNA9</accession>
<dbReference type="InterPro" id="IPR011990">
    <property type="entry name" value="TPR-like_helical_dom_sf"/>
</dbReference>
<reference evidence="4 5" key="2">
    <citation type="journal article" date="2008" name="Nature">
        <title>The Phaeodactylum genome reveals the evolutionary history of diatom genomes.</title>
        <authorList>
            <person name="Bowler C."/>
            <person name="Allen A.E."/>
            <person name="Badger J.H."/>
            <person name="Grimwood J."/>
            <person name="Jabbari K."/>
            <person name="Kuo A."/>
            <person name="Maheswari U."/>
            <person name="Martens C."/>
            <person name="Maumus F."/>
            <person name="Otillar R.P."/>
            <person name="Rayko E."/>
            <person name="Salamov A."/>
            <person name="Vandepoele K."/>
            <person name="Beszteri B."/>
            <person name="Gruber A."/>
            <person name="Heijde M."/>
            <person name="Katinka M."/>
            <person name="Mock T."/>
            <person name="Valentin K."/>
            <person name="Verret F."/>
            <person name="Berges J.A."/>
            <person name="Brownlee C."/>
            <person name="Cadoret J.P."/>
            <person name="Chiovitti A."/>
            <person name="Choi C.J."/>
            <person name="Coesel S."/>
            <person name="De Martino A."/>
            <person name="Detter J.C."/>
            <person name="Durkin C."/>
            <person name="Falciatore A."/>
            <person name="Fournet J."/>
            <person name="Haruta M."/>
            <person name="Huysman M.J."/>
            <person name="Jenkins B.D."/>
            <person name="Jiroutova K."/>
            <person name="Jorgensen R.E."/>
            <person name="Joubert Y."/>
            <person name="Kaplan A."/>
            <person name="Kroger N."/>
            <person name="Kroth P.G."/>
            <person name="La Roche J."/>
            <person name="Lindquist E."/>
            <person name="Lommer M."/>
            <person name="Martin-Jezequel V."/>
            <person name="Lopez P.J."/>
            <person name="Lucas S."/>
            <person name="Mangogna M."/>
            <person name="McGinnis K."/>
            <person name="Medlin L.K."/>
            <person name="Montsant A."/>
            <person name="Oudot-Le Secq M.P."/>
            <person name="Napoli C."/>
            <person name="Obornik M."/>
            <person name="Parker M.S."/>
            <person name="Petit J.L."/>
            <person name="Porcel B.M."/>
            <person name="Poulsen N."/>
            <person name="Robison M."/>
            <person name="Rychlewski L."/>
            <person name="Rynearson T.A."/>
            <person name="Schmutz J."/>
            <person name="Shapiro H."/>
            <person name="Siaut M."/>
            <person name="Stanley M."/>
            <person name="Sussman M.R."/>
            <person name="Taylor A.R."/>
            <person name="Vardi A."/>
            <person name="von Dassow P."/>
            <person name="Vyverman W."/>
            <person name="Willis A."/>
            <person name="Wyrwicz L.S."/>
            <person name="Rokhsar D.S."/>
            <person name="Weissenbach J."/>
            <person name="Armbrust E.V."/>
            <person name="Green B.R."/>
            <person name="Van de Peer Y."/>
            <person name="Grigoriev I.V."/>
        </authorList>
    </citation>
    <scope>NUCLEOTIDE SEQUENCE [LARGE SCALE GENOMIC DNA]</scope>
    <source>
        <strain evidence="4 5">CCMP1335</strain>
    </source>
</reference>
<dbReference type="OMA" id="NGPRHAT"/>
<keyword evidence="5" id="KW-1185">Reference proteome</keyword>
<organism evidence="4 5">
    <name type="scientific">Thalassiosira pseudonana</name>
    <name type="common">Marine diatom</name>
    <name type="synonym">Cyclotella nana</name>
    <dbReference type="NCBI Taxonomy" id="35128"/>
    <lineage>
        <taxon>Eukaryota</taxon>
        <taxon>Sar</taxon>
        <taxon>Stramenopiles</taxon>
        <taxon>Ochrophyta</taxon>
        <taxon>Bacillariophyta</taxon>
        <taxon>Coscinodiscophyceae</taxon>
        <taxon>Thalassiosirophycidae</taxon>
        <taxon>Thalassiosirales</taxon>
        <taxon>Thalassiosiraceae</taxon>
        <taxon>Thalassiosira</taxon>
    </lineage>
</organism>
<dbReference type="SMART" id="SM00028">
    <property type="entry name" value="TPR"/>
    <property type="match status" value="6"/>
</dbReference>
<dbReference type="EMBL" id="CP001160">
    <property type="protein sequence ID" value="ACI64600.1"/>
    <property type="molecule type" value="Genomic_DNA"/>
</dbReference>
<gene>
    <name evidence="4" type="ORF">THAPS_269261</name>
</gene>
<dbReference type="PANTHER" id="PTHR45641:SF19">
    <property type="entry name" value="NEPHROCYSTIN-3"/>
    <property type="match status" value="1"/>
</dbReference>
<reference evidence="4 5" key="1">
    <citation type="journal article" date="2004" name="Science">
        <title>The genome of the diatom Thalassiosira pseudonana: ecology, evolution, and metabolism.</title>
        <authorList>
            <person name="Armbrust E.V."/>
            <person name="Berges J.A."/>
            <person name="Bowler C."/>
            <person name="Green B.R."/>
            <person name="Martinez D."/>
            <person name="Putnam N.H."/>
            <person name="Zhou S."/>
            <person name="Allen A.E."/>
            <person name="Apt K.E."/>
            <person name="Bechner M."/>
            <person name="Brzezinski M.A."/>
            <person name="Chaal B.K."/>
            <person name="Chiovitti A."/>
            <person name="Davis A.K."/>
            <person name="Demarest M.S."/>
            <person name="Detter J.C."/>
            <person name="Glavina T."/>
            <person name="Goodstein D."/>
            <person name="Hadi M.Z."/>
            <person name="Hellsten U."/>
            <person name="Hildebrand M."/>
            <person name="Jenkins B.D."/>
            <person name="Jurka J."/>
            <person name="Kapitonov V.V."/>
            <person name="Kroger N."/>
            <person name="Lau W.W."/>
            <person name="Lane T.W."/>
            <person name="Larimer F.W."/>
            <person name="Lippmeier J.C."/>
            <person name="Lucas S."/>
            <person name="Medina M."/>
            <person name="Montsant A."/>
            <person name="Obornik M."/>
            <person name="Parker M.S."/>
            <person name="Palenik B."/>
            <person name="Pazour G.J."/>
            <person name="Richardson P.M."/>
            <person name="Rynearson T.A."/>
            <person name="Saito M.A."/>
            <person name="Schwartz D.C."/>
            <person name="Thamatrakoln K."/>
            <person name="Valentin K."/>
            <person name="Vardi A."/>
            <person name="Wilkerson F.P."/>
            <person name="Rokhsar D.S."/>
        </authorList>
    </citation>
    <scope>NUCLEOTIDE SEQUENCE [LARGE SCALE GENOMIC DNA]</scope>
    <source>
        <strain evidence="4 5">CCMP1335</strain>
    </source>
</reference>
<dbReference type="Proteomes" id="UP000001449">
    <property type="component" value="Chromosome 7"/>
</dbReference>
<evidence type="ECO:0000256" key="2">
    <source>
        <dbReference type="ARBA" id="ARBA00022803"/>
    </source>
</evidence>
<dbReference type="GeneID" id="7450655"/>
<evidence type="ECO:0000256" key="3">
    <source>
        <dbReference type="PROSITE-ProRule" id="PRU00339"/>
    </source>
</evidence>
<dbReference type="PaxDb" id="35128-Thaps269261"/>
<evidence type="ECO:0000313" key="4">
    <source>
        <dbReference type="EMBL" id="ACI64600.1"/>
    </source>
</evidence>
<evidence type="ECO:0000313" key="5">
    <source>
        <dbReference type="Proteomes" id="UP000001449"/>
    </source>
</evidence>
<dbReference type="InParanoid" id="B5YNA9"/>
<dbReference type="eggNOG" id="KOG1840">
    <property type="taxonomic scope" value="Eukaryota"/>
</dbReference>
<dbReference type="PANTHER" id="PTHR45641">
    <property type="entry name" value="TETRATRICOPEPTIDE REPEAT PROTEIN (AFU_ORTHOLOGUE AFUA_6G03870)"/>
    <property type="match status" value="1"/>
</dbReference>
<proteinExistence type="predicted"/>
<dbReference type="Pfam" id="PF13424">
    <property type="entry name" value="TPR_12"/>
    <property type="match status" value="2"/>
</dbReference>
<evidence type="ECO:0000256" key="1">
    <source>
        <dbReference type="ARBA" id="ARBA00022737"/>
    </source>
</evidence>
<dbReference type="Pfam" id="PF13181">
    <property type="entry name" value="TPR_8"/>
    <property type="match status" value="1"/>
</dbReference>
<dbReference type="KEGG" id="tps:THAPS_269261"/>
<dbReference type="PROSITE" id="PS50005">
    <property type="entry name" value="TPR"/>
    <property type="match status" value="2"/>
</dbReference>
<protein>
    <recommendedName>
        <fullName evidence="6">Kinesin light chain</fullName>
    </recommendedName>
</protein>
<dbReference type="SUPFAM" id="SSF48452">
    <property type="entry name" value="TPR-like"/>
    <property type="match status" value="2"/>
</dbReference>
<dbReference type="InterPro" id="IPR019734">
    <property type="entry name" value="TPR_rpt"/>
</dbReference>
<name>B5YNA9_THAPS</name>
<dbReference type="RefSeq" id="XP_002295883.1">
    <property type="nucleotide sequence ID" value="XM_002295847.1"/>
</dbReference>
<keyword evidence="2 3" id="KW-0802">TPR repeat</keyword>